<dbReference type="InterPro" id="IPR022641">
    <property type="entry name" value="CheR_N"/>
</dbReference>
<accession>A0A8F6TU94</accession>
<feature type="domain" description="CheR-type methyltransferase" evidence="7">
    <location>
        <begin position="226"/>
        <end position="480"/>
    </location>
</feature>
<dbReference type="PANTHER" id="PTHR24422">
    <property type="entry name" value="CHEMOTAXIS PROTEIN METHYLTRANSFERASE"/>
    <property type="match status" value="1"/>
</dbReference>
<dbReference type="InterPro" id="IPR000780">
    <property type="entry name" value="CheR_MeTrfase"/>
</dbReference>
<feature type="coiled-coil region" evidence="2">
    <location>
        <begin position="651"/>
        <end position="724"/>
    </location>
</feature>
<keyword evidence="2" id="KW-0175">Coiled coil</keyword>
<gene>
    <name evidence="8" type="ORF">KYE46_11590</name>
</gene>
<dbReference type="Pfam" id="PF01339">
    <property type="entry name" value="CheB_methylest"/>
    <property type="match status" value="1"/>
</dbReference>
<feature type="domain" description="PAC" evidence="5">
    <location>
        <begin position="917"/>
        <end position="969"/>
    </location>
</feature>
<sequence>MTEDAAENQTENQYDDQPFFVGIGASAGGLEAVSTLVQNLSPDVNAVYILAQHMSPTHKSLLTALISRETPLPVVEITDGTEPQANTIFITPPNTDVVIKDGLLRLVEPAGHPASPKPSADRLFTSLAHHAGEHCVGVVLSGTGSDGSYGVQAVREAGGITIAQDLTTAKYSGMPQSATETGCIDLTLSPEQIGEHLSKILASPRNFDQLRRLHERPSKMSDLFHILLARTNVDFRDYKENTVARRINRRMSALDITNYDEYVSYCRTSNDEVEALYRDLLISVTRFFRDKNQFDCLRKEFEELVARKDLGQIRIWVAGCASGEEAYTIAIILAEAMGGIERLKKSRLQIFATDIDDRALEVARRGSYPITAAADIPEPMLEKYFTVHEGRIEVKPELRAVTLFSMHNIFHDPPFLNVDVVSIRNVMIYFNAALQSRVLHRIHYSLNSTGMLFLGTSETVGNMESLFEMRAGADKIFSKRRISVSNPPRFEVGSGGYGRKAPPQFANRSDQSQHRTPSDTAMFDTLARAVAPNGFVITHSGEMIRVIGDISHLTELSENAPLWIGIRNLRKPLGDEIQGLIATAMKTRERRAGRWHDISGADFNQARCVCYPLHGSDSGEDHLLVALETRTKDPQVEKTDALSENERQIYIRQMEVEVAQTREALQQTVEELQTTNEELQSINEEMQSTNEELQATNEELETSNEELQSTNEELITVNEELQVNSSELQRVTTELAATLEVVPFPVLVIDHALIVRRASLAAMTRFNIEDLPATGVHLSQCTLPVELASLASICNDVFKFRDDRHVVFNDGQTVKLLDVTPFRNQSGDVMGVVATVVDDISTGTAVELIQRLGKIGHWQVDLNTYKLFWSNEVRKIHGLGPDDPLPSIENGINFYHPDDRATVENAIEHCVETGEPFQFTLRLINTQGKTRVVESAGTRMTDADGKPSRLIGIFRDVTEHASADLFINQLESLQKEAGQAFFSCDTVNDVPYWSLGFQALLGYDADTPLPPDQGMIELFHHDDRSMMREHWDAALSSGAPFEFSARMMCRDGSFLACEGRCRTNTDRSGTVTSIYGYVRAV</sequence>
<evidence type="ECO:0000256" key="3">
    <source>
        <dbReference type="SAM" id="MobiDB-lite"/>
    </source>
</evidence>
<evidence type="ECO:0000259" key="4">
    <source>
        <dbReference type="PROSITE" id="PS50112"/>
    </source>
</evidence>
<keyword evidence="9" id="KW-1185">Reference proteome</keyword>
<dbReference type="InterPro" id="IPR000700">
    <property type="entry name" value="PAS-assoc_C"/>
</dbReference>
<dbReference type="Proteomes" id="UP000825009">
    <property type="component" value="Chromosome"/>
</dbReference>
<feature type="active site" evidence="1">
    <location>
        <position position="26"/>
    </location>
</feature>
<dbReference type="PROSITE" id="PS50112">
    <property type="entry name" value="PAS"/>
    <property type="match status" value="2"/>
</dbReference>
<dbReference type="GO" id="GO:0008757">
    <property type="term" value="F:S-adenosylmethionine-dependent methyltransferase activity"/>
    <property type="evidence" value="ECO:0007669"/>
    <property type="project" value="InterPro"/>
</dbReference>
<dbReference type="PROSITE" id="PS50113">
    <property type="entry name" value="PAC"/>
    <property type="match status" value="1"/>
</dbReference>
<dbReference type="GO" id="GO:0006935">
    <property type="term" value="P:chemotaxis"/>
    <property type="evidence" value="ECO:0007669"/>
    <property type="project" value="UniProtKB-UniRule"/>
</dbReference>
<dbReference type="EMBL" id="CP079194">
    <property type="protein sequence ID" value="QXT38578.1"/>
    <property type="molecule type" value="Genomic_DNA"/>
</dbReference>
<feature type="domain" description="PAS" evidence="4">
    <location>
        <begin position="860"/>
        <end position="914"/>
    </location>
</feature>
<dbReference type="InterPro" id="IPR001610">
    <property type="entry name" value="PAC"/>
</dbReference>
<dbReference type="CDD" id="cd00130">
    <property type="entry name" value="PAS"/>
    <property type="match status" value="2"/>
</dbReference>
<dbReference type="InterPro" id="IPR000673">
    <property type="entry name" value="Sig_transdc_resp-reg_Me-estase"/>
</dbReference>
<proteinExistence type="predicted"/>
<feature type="domain" description="CheB-type methylesterase" evidence="6">
    <location>
        <begin position="20"/>
        <end position="204"/>
    </location>
</feature>
<evidence type="ECO:0000259" key="5">
    <source>
        <dbReference type="PROSITE" id="PS50113"/>
    </source>
</evidence>
<name>A0A8F6TU94_9RHOB</name>
<dbReference type="AlphaFoldDB" id="A0A8F6TU94"/>
<dbReference type="GO" id="GO:0000156">
    <property type="term" value="F:phosphorelay response regulator activity"/>
    <property type="evidence" value="ECO:0007669"/>
    <property type="project" value="InterPro"/>
</dbReference>
<dbReference type="CDD" id="cd02440">
    <property type="entry name" value="AdoMet_MTases"/>
    <property type="match status" value="1"/>
</dbReference>
<dbReference type="Pfam" id="PF03705">
    <property type="entry name" value="CheR_N"/>
    <property type="match status" value="1"/>
</dbReference>
<protein>
    <submittedName>
        <fullName evidence="8">PAS domain-containing protein</fullName>
    </submittedName>
</protein>
<dbReference type="PROSITE" id="PS50123">
    <property type="entry name" value="CHER"/>
    <property type="match status" value="1"/>
</dbReference>
<keyword evidence="1" id="KW-0378">Hydrolase</keyword>
<dbReference type="InterPro" id="IPR013655">
    <property type="entry name" value="PAS_fold_3"/>
</dbReference>
<dbReference type="GO" id="GO:0005737">
    <property type="term" value="C:cytoplasm"/>
    <property type="evidence" value="ECO:0007669"/>
    <property type="project" value="InterPro"/>
</dbReference>
<evidence type="ECO:0000313" key="8">
    <source>
        <dbReference type="EMBL" id="QXT38578.1"/>
    </source>
</evidence>
<dbReference type="Pfam" id="PF08447">
    <property type="entry name" value="PAS_3"/>
    <property type="match status" value="2"/>
</dbReference>
<evidence type="ECO:0000256" key="1">
    <source>
        <dbReference type="PROSITE-ProRule" id="PRU00050"/>
    </source>
</evidence>
<dbReference type="NCBIfam" id="TIGR00229">
    <property type="entry name" value="sensory_box"/>
    <property type="match status" value="1"/>
</dbReference>
<dbReference type="GO" id="GO:0008984">
    <property type="term" value="F:protein-glutamate methylesterase activity"/>
    <property type="evidence" value="ECO:0007669"/>
    <property type="project" value="InterPro"/>
</dbReference>
<evidence type="ECO:0000259" key="6">
    <source>
        <dbReference type="PROSITE" id="PS50122"/>
    </source>
</evidence>
<evidence type="ECO:0000256" key="2">
    <source>
        <dbReference type="SAM" id="Coils"/>
    </source>
</evidence>
<dbReference type="CDD" id="cd16434">
    <property type="entry name" value="CheB-CheR_fusion"/>
    <property type="match status" value="1"/>
</dbReference>
<organism evidence="8 9">
    <name type="scientific">Gymnodinialimonas ceratoperidinii</name>
    <dbReference type="NCBI Taxonomy" id="2856823"/>
    <lineage>
        <taxon>Bacteria</taxon>
        <taxon>Pseudomonadati</taxon>
        <taxon>Pseudomonadota</taxon>
        <taxon>Alphaproteobacteria</taxon>
        <taxon>Rhodobacterales</taxon>
        <taxon>Paracoccaceae</taxon>
        <taxon>Gymnodinialimonas</taxon>
    </lineage>
</organism>
<dbReference type="SMART" id="SM00138">
    <property type="entry name" value="MeTrc"/>
    <property type="match status" value="1"/>
</dbReference>
<dbReference type="PROSITE" id="PS50122">
    <property type="entry name" value="CHEB"/>
    <property type="match status" value="1"/>
</dbReference>
<feature type="region of interest" description="Disordered" evidence="3">
    <location>
        <begin position="488"/>
        <end position="517"/>
    </location>
</feature>
<dbReference type="InterPro" id="IPR050903">
    <property type="entry name" value="Bact_Chemotaxis_MeTrfase"/>
</dbReference>
<evidence type="ECO:0000313" key="9">
    <source>
        <dbReference type="Proteomes" id="UP000825009"/>
    </source>
</evidence>
<dbReference type="RefSeq" id="WP_219000774.1">
    <property type="nucleotide sequence ID" value="NZ_CP079194.1"/>
</dbReference>
<keyword evidence="1" id="KW-0145">Chemotaxis</keyword>
<reference evidence="8 9" key="1">
    <citation type="submission" date="2021-07" db="EMBL/GenBank/DDBJ databases">
        <title>A novel Jannaschia species isolated from marine dinoflagellate Ceratoperidinium margalefii.</title>
        <authorList>
            <person name="Jiang Y."/>
            <person name="Li Z."/>
        </authorList>
    </citation>
    <scope>NUCLEOTIDE SEQUENCE [LARGE SCALE GENOMIC DNA]</scope>
    <source>
        <strain evidence="8 9">J12C1-MA-4</strain>
    </source>
</reference>
<dbReference type="PANTHER" id="PTHR24422:SF27">
    <property type="entry name" value="PROTEIN-GLUTAMATE O-METHYLTRANSFERASE"/>
    <property type="match status" value="1"/>
</dbReference>
<dbReference type="SMART" id="SM00086">
    <property type="entry name" value="PAC"/>
    <property type="match status" value="1"/>
</dbReference>
<feature type="domain" description="PAS" evidence="4">
    <location>
        <begin position="966"/>
        <end position="1038"/>
    </location>
</feature>
<feature type="active site" evidence="1">
    <location>
        <position position="146"/>
    </location>
</feature>
<dbReference type="Pfam" id="PF01739">
    <property type="entry name" value="CheR"/>
    <property type="match status" value="1"/>
</dbReference>
<dbReference type="InterPro" id="IPR000014">
    <property type="entry name" value="PAS"/>
</dbReference>
<evidence type="ECO:0000259" key="7">
    <source>
        <dbReference type="PROSITE" id="PS50123"/>
    </source>
</evidence>
<feature type="active site" evidence="1">
    <location>
        <position position="53"/>
    </location>
</feature>
<dbReference type="KEGG" id="gce:KYE46_11590"/>
<dbReference type="SMART" id="SM00091">
    <property type="entry name" value="PAS"/>
    <property type="match status" value="3"/>
</dbReference>
<dbReference type="InterPro" id="IPR022642">
    <property type="entry name" value="CheR_C"/>
</dbReference>